<sequence length="195" mass="22934">MKCLKQLTTLYGDQVLILKHLAEFLGKTDRDTAAHLSEDDKDAEVWIFSLHNADYGFIFSVHTEDEKVVDIQARDREWILQHLRFDEYVEPPGFVREAVEERVEFAEDPDALATLEDNCLMCSKEYKVQVTPKIDLLIDGWYAQRVIQEYCPECDRSLTQKKTFNPPRQYETGSPYEFSSEEADITEYTWRHARR</sequence>
<proteinExistence type="predicted"/>
<name>A0A1H2TM58_HALVA</name>
<dbReference type="EMBL" id="FNOF01000003">
    <property type="protein sequence ID" value="SDW44991.1"/>
    <property type="molecule type" value="Genomic_DNA"/>
</dbReference>
<accession>A0A1H2TM58</accession>
<reference evidence="1 2" key="1">
    <citation type="submission" date="2016-10" db="EMBL/GenBank/DDBJ databases">
        <authorList>
            <person name="de Groot N.N."/>
        </authorList>
    </citation>
    <scope>NUCLEOTIDE SEQUENCE [LARGE SCALE GENOMIC DNA]</scope>
    <source>
        <strain evidence="1 2">DSM 3756</strain>
    </source>
</reference>
<evidence type="ECO:0000313" key="2">
    <source>
        <dbReference type="Proteomes" id="UP000182573"/>
    </source>
</evidence>
<dbReference type="Proteomes" id="UP000182573">
    <property type="component" value="Unassembled WGS sequence"/>
</dbReference>
<protein>
    <submittedName>
        <fullName evidence="1">Uncharacterized protein</fullName>
    </submittedName>
</protein>
<gene>
    <name evidence="1" type="ORF">SAMN05443574_103298</name>
</gene>
<evidence type="ECO:0000313" key="1">
    <source>
        <dbReference type="EMBL" id="SDW44991.1"/>
    </source>
</evidence>
<organism evidence="1 2">
    <name type="scientific">Haloarcula vallismortis</name>
    <name type="common">Halobacterium vallismortis</name>
    <dbReference type="NCBI Taxonomy" id="28442"/>
    <lineage>
        <taxon>Archaea</taxon>
        <taxon>Methanobacteriati</taxon>
        <taxon>Methanobacteriota</taxon>
        <taxon>Stenosarchaea group</taxon>
        <taxon>Halobacteria</taxon>
        <taxon>Halobacteriales</taxon>
        <taxon>Haloarculaceae</taxon>
        <taxon>Haloarcula</taxon>
    </lineage>
</organism>
<dbReference type="AlphaFoldDB" id="A0A1H2TM58"/>
<dbReference type="STRING" id="28442.SAMN05443574_103298"/>